<dbReference type="Proteomes" id="UP001732720">
    <property type="component" value="Chromosome 6"/>
</dbReference>
<comment type="subcellular location">
    <subcellularLocation>
        <location evidence="2">Cell membrane</location>
        <topology evidence="2">Single-pass type I membrane protein</topology>
    </subcellularLocation>
    <subcellularLocation>
        <location evidence="1">Endoplasmic reticulum membrane</location>
        <topology evidence="1">Single-pass type I membrane protein</topology>
    </subcellularLocation>
    <subcellularLocation>
        <location evidence="3">Golgi apparatus membrane</location>
        <topology evidence="3">Single-pass type I membrane protein</topology>
    </subcellularLocation>
    <subcellularLocation>
        <location evidence="16">Microsome membrane</location>
        <topology evidence="16">Single-pass type I membrane protein</topology>
    </subcellularLocation>
</comment>
<keyword evidence="10" id="KW-0391">Immunity</keyword>
<dbReference type="KEGG" id="ccan:109682795"/>
<dbReference type="Gene3D" id="2.60.40.10">
    <property type="entry name" value="Immunoglobulins"/>
    <property type="match status" value="3"/>
</dbReference>
<protein>
    <recommendedName>
        <fullName evidence="17">Tapasin-related protein</fullName>
    </recommendedName>
    <alternativeName>
        <fullName evidence="18">TAP-binding protein-like</fullName>
    </alternativeName>
    <alternativeName>
        <fullName evidence="19">TAP-binding protein-related protein</fullName>
    </alternativeName>
    <alternativeName>
        <fullName evidence="20">Tapasin-like</fullName>
    </alternativeName>
</protein>
<keyword evidence="15" id="KW-0393">Immunoglobulin domain</keyword>
<evidence type="ECO:0000256" key="21">
    <source>
        <dbReference type="ARBA" id="ARBA00093566"/>
    </source>
</evidence>
<evidence type="ECO:0000313" key="28">
    <source>
        <dbReference type="RefSeq" id="XP_020013831.1"/>
    </source>
</evidence>
<keyword evidence="5 22" id="KW-0812">Transmembrane</keyword>
<dbReference type="InterPro" id="IPR003597">
    <property type="entry name" value="Ig_C1-set"/>
</dbReference>
<dbReference type="GeneID" id="109682795"/>
<dbReference type="SMART" id="SM00409">
    <property type="entry name" value="IG"/>
    <property type="match status" value="1"/>
</dbReference>
<feature type="domain" description="Ig-like" evidence="24">
    <location>
        <begin position="309"/>
        <end position="403"/>
    </location>
</feature>
<evidence type="ECO:0000256" key="14">
    <source>
        <dbReference type="ARBA" id="ARBA00023157"/>
    </source>
</evidence>
<evidence type="ECO:0000256" key="11">
    <source>
        <dbReference type="ARBA" id="ARBA00022989"/>
    </source>
</evidence>
<reference evidence="25" key="1">
    <citation type="journal article" date="2017" name="G3 (Bethesda)">
        <title>De Novo Genome and Transcriptome Assembly of the Canadian Beaver (Castor canadensis).</title>
        <authorList>
            <person name="Lok S."/>
            <person name="Paton T.A."/>
            <person name="Wang Z."/>
            <person name="Kaur G."/>
            <person name="Walker S."/>
            <person name="Yuen R.K."/>
            <person name="Sung W.W."/>
            <person name="Whitney J."/>
            <person name="Buchanan J.A."/>
            <person name="Trost B."/>
            <person name="Singh N."/>
            <person name="Apresto B."/>
            <person name="Chen N."/>
            <person name="Coole M."/>
            <person name="Dawson T.J."/>
            <person name="Ho K.Y."/>
            <person name="Hu Z."/>
            <person name="Pullenayegum S."/>
            <person name="Samler K."/>
            <person name="Shipstone A."/>
            <person name="Tsoi F."/>
            <person name="Wang T."/>
            <person name="Pereira S.L."/>
            <person name="Rostami P."/>
            <person name="Ryan C.A."/>
            <person name="Tong A.H."/>
            <person name="Ng K."/>
            <person name="Sundaravadanam Y."/>
            <person name="Simpson J.T."/>
            <person name="Lim B.K."/>
            <person name="Engstrom M.D."/>
            <person name="Dutton C.J."/>
            <person name="Kerr K.C."/>
            <person name="Franke M."/>
            <person name="Rapley W."/>
            <person name="Wintle R.F."/>
            <person name="Scherer S.W."/>
        </authorList>
    </citation>
    <scope>NUCLEOTIDE SEQUENCE</scope>
    <source>
        <strain evidence="25">Ward</strain>
        <tissue evidence="25">Leukocyte</tissue>
    </source>
</reference>
<keyword evidence="6 23" id="KW-0732">Signal</keyword>
<keyword evidence="9" id="KW-0492">Microsome</keyword>
<dbReference type="Pfam" id="PF07654">
    <property type="entry name" value="C1-set"/>
    <property type="match status" value="1"/>
</dbReference>
<dbReference type="PROSITE" id="PS50835">
    <property type="entry name" value="IG_LIKE"/>
    <property type="match status" value="2"/>
</dbReference>
<evidence type="ECO:0000256" key="23">
    <source>
        <dbReference type="SAM" id="SignalP"/>
    </source>
</evidence>
<dbReference type="AlphaFoldDB" id="A0A250YI59"/>
<dbReference type="Ensembl" id="ENSCCNT00000032944.1">
    <property type="protein sequence ID" value="ENSCCNP00000025941.1"/>
    <property type="gene ID" value="ENSCCNG00000025243.1"/>
</dbReference>
<evidence type="ECO:0000256" key="22">
    <source>
        <dbReference type="SAM" id="Phobius"/>
    </source>
</evidence>
<feature type="transmembrane region" description="Helical" evidence="22">
    <location>
        <begin position="411"/>
        <end position="431"/>
    </location>
</feature>
<evidence type="ECO:0000256" key="3">
    <source>
        <dbReference type="ARBA" id="ARBA00004614"/>
    </source>
</evidence>
<dbReference type="InterPro" id="IPR003006">
    <property type="entry name" value="Ig/MHC_CS"/>
</dbReference>
<evidence type="ECO:0000256" key="18">
    <source>
        <dbReference type="ARBA" id="ARBA00078292"/>
    </source>
</evidence>
<evidence type="ECO:0000313" key="25">
    <source>
        <dbReference type="EMBL" id="JAV43312.1"/>
    </source>
</evidence>
<accession>A0A250YI59</accession>
<keyword evidence="8" id="KW-0256">Endoplasmic reticulum</keyword>
<dbReference type="InterPro" id="IPR007110">
    <property type="entry name" value="Ig-like_dom"/>
</dbReference>
<evidence type="ECO:0000256" key="8">
    <source>
        <dbReference type="ARBA" id="ARBA00022824"/>
    </source>
</evidence>
<evidence type="ECO:0000313" key="26">
    <source>
        <dbReference type="Ensembl" id="ENSCCNP00000025941.1"/>
    </source>
</evidence>
<reference evidence="26" key="2">
    <citation type="submission" date="2023-09" db="UniProtKB">
        <authorList>
            <consortium name="Ensembl"/>
        </authorList>
    </citation>
    <scope>IDENTIFICATION</scope>
</reference>
<keyword evidence="11 22" id="KW-1133">Transmembrane helix</keyword>
<dbReference type="InterPro" id="IPR036179">
    <property type="entry name" value="Ig-like_dom_sf"/>
</dbReference>
<dbReference type="SMART" id="SM00407">
    <property type="entry name" value="IGc1"/>
    <property type="match status" value="1"/>
</dbReference>
<reference evidence="28" key="3">
    <citation type="submission" date="2025-04" db="UniProtKB">
        <authorList>
            <consortium name="RefSeq"/>
        </authorList>
    </citation>
    <scope>IDENTIFICATION</scope>
    <source>
        <tissue evidence="28">Leukocyte</tissue>
    </source>
</reference>
<dbReference type="EMBL" id="GFFW01001476">
    <property type="protein sequence ID" value="JAV43312.1"/>
    <property type="molecule type" value="Transcribed_RNA"/>
</dbReference>
<gene>
    <name evidence="25" type="primary">TAPBPL</name>
    <name evidence="26 28" type="synonym">Tapbpl</name>
</gene>
<dbReference type="CTD" id="55080"/>
<dbReference type="GO" id="GO:0005789">
    <property type="term" value="C:endoplasmic reticulum membrane"/>
    <property type="evidence" value="ECO:0007669"/>
    <property type="project" value="UniProtKB-SubCell"/>
</dbReference>
<dbReference type="OrthoDB" id="8929156at2759"/>
<keyword evidence="14" id="KW-1015">Disulfide bond</keyword>
<keyword evidence="4" id="KW-1003">Cell membrane</keyword>
<dbReference type="RefSeq" id="XP_020013831.1">
    <property type="nucleotide sequence ID" value="XM_020158242.1"/>
</dbReference>
<evidence type="ECO:0000259" key="24">
    <source>
        <dbReference type="PROSITE" id="PS50835"/>
    </source>
</evidence>
<evidence type="ECO:0000256" key="19">
    <source>
        <dbReference type="ARBA" id="ARBA00081207"/>
    </source>
</evidence>
<dbReference type="GO" id="GO:0002376">
    <property type="term" value="P:immune system process"/>
    <property type="evidence" value="ECO:0007669"/>
    <property type="project" value="UniProtKB-KW"/>
</dbReference>
<evidence type="ECO:0000256" key="2">
    <source>
        <dbReference type="ARBA" id="ARBA00004251"/>
    </source>
</evidence>
<dbReference type="InterPro" id="IPR003599">
    <property type="entry name" value="Ig_sub"/>
</dbReference>
<evidence type="ECO:0000256" key="4">
    <source>
        <dbReference type="ARBA" id="ARBA00022475"/>
    </source>
</evidence>
<dbReference type="InterPro" id="IPR050380">
    <property type="entry name" value="Immune_Resp_Modulators"/>
</dbReference>
<evidence type="ECO:0000256" key="10">
    <source>
        <dbReference type="ARBA" id="ARBA00022859"/>
    </source>
</evidence>
<evidence type="ECO:0000256" key="17">
    <source>
        <dbReference type="ARBA" id="ARBA00070349"/>
    </source>
</evidence>
<feature type="chain" id="PRO_5044570970" description="Tapasin-related protein" evidence="23">
    <location>
        <begin position="21"/>
        <end position="447"/>
    </location>
</feature>
<dbReference type="GO" id="GO:0000139">
    <property type="term" value="C:Golgi membrane"/>
    <property type="evidence" value="ECO:0007669"/>
    <property type="project" value="UniProtKB-SubCell"/>
</dbReference>
<evidence type="ECO:0000313" key="27">
    <source>
        <dbReference type="Proteomes" id="UP001732720"/>
    </source>
</evidence>
<feature type="signal peptide" evidence="23">
    <location>
        <begin position="1"/>
        <end position="20"/>
    </location>
</feature>
<name>A0A250YI59_CASCN</name>
<keyword evidence="7" id="KW-0677">Repeat</keyword>
<keyword evidence="13 22" id="KW-0472">Membrane</keyword>
<sequence>MGMEQGWCLLLCLALSGTGAGTTETEVTAAERQWRAVDVILDCFLVTEGGHPGSFVSNGNREKALLVLKQVPVLDDGSLEGFTDFQGDTVAKDDPPVIFEASVDLVQIPQATALLHADCSGKEVTCEISRYFLQARQEATVETTAWYITNVRVSRGGPSVSMVMKTLGDAENGADWHPMLNPSLSPQRTVKTTVEFQVTTETQSLNFPLASSASLPCGFTMAPGLDLISVQWRLQHKGSGHLVYTWTRGQGQAKRKGATLDPEQLHTAGNASLTLPGLTVQDEGAYICQITTSLYQAQEIIQLNVQASPKVQMSMTNEALAPTLICNVAGYYPLDMVVTWIREELEGTPAQVSGASYSSLRQSMAGTYSISSTLTAEPGPAGATYTCKVTHISLKEPLEASMRVVPRTERMVLGVIFASSLFLLALLFLGLQRQQASSPRSAKTEAF</sequence>
<evidence type="ECO:0000256" key="9">
    <source>
        <dbReference type="ARBA" id="ARBA00022848"/>
    </source>
</evidence>
<evidence type="ECO:0000256" key="1">
    <source>
        <dbReference type="ARBA" id="ARBA00004115"/>
    </source>
</evidence>
<dbReference type="InterPro" id="IPR013106">
    <property type="entry name" value="Ig_V-set"/>
</dbReference>
<evidence type="ECO:0000256" key="12">
    <source>
        <dbReference type="ARBA" id="ARBA00023034"/>
    </source>
</evidence>
<keyword evidence="12" id="KW-0333">Golgi apparatus</keyword>
<evidence type="ECO:0000256" key="20">
    <source>
        <dbReference type="ARBA" id="ARBA00082706"/>
    </source>
</evidence>
<comment type="subunit">
    <text evidence="21">Interacts with peptide-free HLA-A*02-B2M complexes or those loaded with low affinity peptides, likely facilitating peptide exchange onto higher affinity peptides. Interacts with MR1 in a ligand-independent way; this interaction may stabilize MR1 pool and facilitate ligand loading and dissociation.</text>
</comment>
<dbReference type="SUPFAM" id="SSF48726">
    <property type="entry name" value="Immunoglobulin"/>
    <property type="match status" value="2"/>
</dbReference>
<evidence type="ECO:0000256" key="7">
    <source>
        <dbReference type="ARBA" id="ARBA00022737"/>
    </source>
</evidence>
<proteinExistence type="predicted"/>
<dbReference type="PROSITE" id="PS00290">
    <property type="entry name" value="IG_MHC"/>
    <property type="match status" value="1"/>
</dbReference>
<dbReference type="GO" id="GO:0005886">
    <property type="term" value="C:plasma membrane"/>
    <property type="evidence" value="ECO:0007669"/>
    <property type="project" value="UniProtKB-SubCell"/>
</dbReference>
<evidence type="ECO:0000256" key="15">
    <source>
        <dbReference type="ARBA" id="ARBA00023319"/>
    </source>
</evidence>
<dbReference type="InterPro" id="IPR013783">
    <property type="entry name" value="Ig-like_fold"/>
</dbReference>
<evidence type="ECO:0000256" key="16">
    <source>
        <dbReference type="ARBA" id="ARBA00060390"/>
    </source>
</evidence>
<dbReference type="Pfam" id="PF07686">
    <property type="entry name" value="V-set"/>
    <property type="match status" value="1"/>
</dbReference>
<dbReference type="FunFam" id="2.60.40.10:FF:001475">
    <property type="entry name" value="TAP binding protein-like variant"/>
    <property type="match status" value="1"/>
</dbReference>
<evidence type="ECO:0000256" key="5">
    <source>
        <dbReference type="ARBA" id="ARBA00022692"/>
    </source>
</evidence>
<organism evidence="25">
    <name type="scientific">Castor canadensis</name>
    <name type="common">American beaver</name>
    <dbReference type="NCBI Taxonomy" id="51338"/>
    <lineage>
        <taxon>Eukaryota</taxon>
        <taxon>Metazoa</taxon>
        <taxon>Chordata</taxon>
        <taxon>Craniata</taxon>
        <taxon>Vertebrata</taxon>
        <taxon>Euteleostomi</taxon>
        <taxon>Mammalia</taxon>
        <taxon>Eutheria</taxon>
        <taxon>Euarchontoglires</taxon>
        <taxon>Glires</taxon>
        <taxon>Rodentia</taxon>
        <taxon>Castorimorpha</taxon>
        <taxon>Castoridae</taxon>
        <taxon>Castor</taxon>
    </lineage>
</organism>
<keyword evidence="27" id="KW-1185">Reference proteome</keyword>
<evidence type="ECO:0000256" key="6">
    <source>
        <dbReference type="ARBA" id="ARBA00022729"/>
    </source>
</evidence>
<evidence type="ECO:0000256" key="13">
    <source>
        <dbReference type="ARBA" id="ARBA00023136"/>
    </source>
</evidence>
<dbReference type="PANTHER" id="PTHR23411">
    <property type="entry name" value="TAPASIN"/>
    <property type="match status" value="1"/>
</dbReference>
<feature type="domain" description="Ig-like" evidence="24">
    <location>
        <begin position="186"/>
        <end position="304"/>
    </location>
</feature>